<feature type="domain" description="AAA+ ATPase" evidence="7">
    <location>
        <begin position="486"/>
        <end position="917"/>
    </location>
</feature>
<evidence type="ECO:0000313" key="9">
    <source>
        <dbReference type="Proteomes" id="UP000262882"/>
    </source>
</evidence>
<keyword evidence="9" id="KW-1185">Reference proteome</keyword>
<accession>A0A372GN05</accession>
<keyword evidence="4" id="KW-0347">Helicase</keyword>
<gene>
    <name evidence="8" type="ORF">D0T12_00375</name>
</gene>
<evidence type="ECO:0000256" key="3">
    <source>
        <dbReference type="ARBA" id="ARBA00022801"/>
    </source>
</evidence>
<dbReference type="InterPro" id="IPR047187">
    <property type="entry name" value="SF1_C_Upf1"/>
</dbReference>
<dbReference type="GO" id="GO:0005524">
    <property type="term" value="F:ATP binding"/>
    <property type="evidence" value="ECO:0007669"/>
    <property type="project" value="UniProtKB-KW"/>
</dbReference>
<dbReference type="Proteomes" id="UP000262882">
    <property type="component" value="Unassembled WGS sequence"/>
</dbReference>
<dbReference type="PANTHER" id="PTHR43788">
    <property type="entry name" value="DNA2/NAM7 HELICASE FAMILY MEMBER"/>
    <property type="match status" value="1"/>
</dbReference>
<dbReference type="Gene3D" id="3.40.50.300">
    <property type="entry name" value="P-loop containing nucleotide triphosphate hydrolases"/>
    <property type="match status" value="3"/>
</dbReference>
<dbReference type="InterPro" id="IPR027417">
    <property type="entry name" value="P-loop_NTPase"/>
</dbReference>
<keyword evidence="3" id="KW-0378">Hydrolase</keyword>
<dbReference type="InterPro" id="IPR041677">
    <property type="entry name" value="DNA2/NAM7_AAA_11"/>
</dbReference>
<sequence>MAGNAQTARTLLVDALPGTATFAWVDVPQGMRTAGLSGQEVLLERLGPALMATCVTPDGSTRTHAPQGRAEHDDETLRTAVTENGDIIAFVDDIDRDDQGRDWLRLRIYELAGRFDWGELRVGADEAALRSARSIAGSEQVRGRHQELGWLERQFLFRDAPGRPGPQTLPGGQGHGGLPSRRLVALVSPGQEMAAPATCRLVGGGVAATLRRKDGEWRLRQVHRESRSARDHERVVLIHARVEIFDATVKAGLKRRMREELTRLGSGEGEQTFMGVWRRYHEMENRYALRRMRDLGFVEYARWSYIDDSEDVVRFEIVPGRDGLLTRLREDLDSGNAAELECTVQLPDVLGGAATAGQTAGLLELDLARGNEVGEVAHVNVENRVVNMRMIRRGDDEGPAKPPPQGFLHAAVRGDRRRLERRQRALRRLLRGHIPLPQLLPLLQGVPERGKEEPAVSALSPAAVACFGDDGPNAEQRLALDAALNTPDIAVIQGPPGTGKTQLIAALQVRLAEVGRGHAVVSRSMLLTSYQHAAVDNLVDRSRVWDLPSVKIDSQNRGSMAHIETWRLATVRALREEMSGTPDGRRTLAMREVARQTAEYCLAPWPAEELVERLDGIAERVAGLVPDLLLGRLERITTGLRTATRVAGLQADPQRDSALRAVRGIRCAPASFGDDGPMMAASALEHLNRMPVADEEHRELLERAADWDRDEPPPFLVELAQVRDALLDRLTDRADRLFRPATREDVADLLNEIVDELDTRRRETSEGAHTALAEYLEELEGDPEAVLATLRLYTTSLAATCQQADSRAVQEAKDGERLFDTVIVDEAARANPLDLLIPLTLAARRVVLVGDQNQLPHMLEPDVEQELRSDAGDQLAMLRESLFGRMFTLLHRGDATPGRRRAVRLRKQYRMHQVLGTFVADAFYGGDLVSARPDTEFAHELEGYQGRPAAWLRVPRAAGSEHGGQSKSRTAEAQAIARELSRHVVDRPELTFGVISFYSAQVRLIWEELVKEGLAERVSSGYRPVEELRWDADGVERDRLQVGSVDAFQGKQFDVALLSVVRCSSPPRLDPAAAGPAHPEHADYERWARRAYGHLMLSNRLCVAMSRQKRLLVVVGDDAMFTSRSAPPTVEPLTRFYRLCAPPSTAGMLLDPPPARPRRPVRGPARSHRGTGEAGR</sequence>
<evidence type="ECO:0000256" key="4">
    <source>
        <dbReference type="ARBA" id="ARBA00022806"/>
    </source>
</evidence>
<dbReference type="InterPro" id="IPR003593">
    <property type="entry name" value="AAA+_ATPase"/>
</dbReference>
<feature type="region of interest" description="Disordered" evidence="6">
    <location>
        <begin position="1147"/>
        <end position="1176"/>
    </location>
</feature>
<evidence type="ECO:0000256" key="1">
    <source>
        <dbReference type="ARBA" id="ARBA00007913"/>
    </source>
</evidence>
<dbReference type="Pfam" id="PF13087">
    <property type="entry name" value="AAA_12"/>
    <property type="match status" value="1"/>
</dbReference>
<dbReference type="GO" id="GO:0016787">
    <property type="term" value="F:hydrolase activity"/>
    <property type="evidence" value="ECO:0007669"/>
    <property type="project" value="UniProtKB-KW"/>
</dbReference>
<protein>
    <recommendedName>
        <fullName evidence="7">AAA+ ATPase domain-containing protein</fullName>
    </recommendedName>
</protein>
<dbReference type="CDD" id="cd17934">
    <property type="entry name" value="DEXXQc_Upf1-like"/>
    <property type="match status" value="1"/>
</dbReference>
<comment type="caution">
    <text evidence="8">The sequence shown here is derived from an EMBL/GenBank/DDBJ whole genome shotgun (WGS) entry which is preliminary data.</text>
</comment>
<evidence type="ECO:0000256" key="5">
    <source>
        <dbReference type="ARBA" id="ARBA00022840"/>
    </source>
</evidence>
<keyword evidence="5" id="KW-0067">ATP-binding</keyword>
<feature type="compositionally biased region" description="Basic residues" evidence="6">
    <location>
        <begin position="1156"/>
        <end position="1169"/>
    </location>
</feature>
<proteinExistence type="inferred from homology"/>
<dbReference type="SMART" id="SM00382">
    <property type="entry name" value="AAA"/>
    <property type="match status" value="1"/>
</dbReference>
<comment type="similarity">
    <text evidence="1">Belongs to the DNA2/NAM7 helicase family.</text>
</comment>
<dbReference type="SUPFAM" id="SSF52540">
    <property type="entry name" value="P-loop containing nucleoside triphosphate hydrolases"/>
    <property type="match status" value="1"/>
</dbReference>
<dbReference type="PANTHER" id="PTHR43788:SF8">
    <property type="entry name" value="DNA-BINDING PROTEIN SMUBP-2"/>
    <property type="match status" value="1"/>
</dbReference>
<evidence type="ECO:0000259" key="7">
    <source>
        <dbReference type="SMART" id="SM00382"/>
    </source>
</evidence>
<dbReference type="GO" id="GO:0043139">
    <property type="term" value="F:5'-3' DNA helicase activity"/>
    <property type="evidence" value="ECO:0007669"/>
    <property type="project" value="TreeGrafter"/>
</dbReference>
<evidence type="ECO:0000256" key="2">
    <source>
        <dbReference type="ARBA" id="ARBA00022741"/>
    </source>
</evidence>
<name>A0A372GN05_9ACTN</name>
<evidence type="ECO:0000313" key="8">
    <source>
        <dbReference type="EMBL" id="RFS86786.1"/>
    </source>
</evidence>
<dbReference type="AlphaFoldDB" id="A0A372GN05"/>
<dbReference type="InterPro" id="IPR041679">
    <property type="entry name" value="DNA2/NAM7-like_C"/>
</dbReference>
<reference evidence="8 9" key="1">
    <citation type="submission" date="2018-08" db="EMBL/GenBank/DDBJ databases">
        <title>Actinomadura spongicola sp. nov., isolated from marine sponge Leucetta chagosensis.</title>
        <authorList>
            <person name="Li L."/>
            <person name="Lin H.W."/>
        </authorList>
    </citation>
    <scope>NUCLEOTIDE SEQUENCE [LARGE SCALE GENOMIC DNA]</scope>
    <source>
        <strain evidence="8 9">LHW52907</strain>
    </source>
</reference>
<dbReference type="CDD" id="cd18808">
    <property type="entry name" value="SF1_C_Upf1"/>
    <property type="match status" value="1"/>
</dbReference>
<dbReference type="InterPro" id="IPR050534">
    <property type="entry name" value="Coronavir_polyprotein_1ab"/>
</dbReference>
<dbReference type="Pfam" id="PF13086">
    <property type="entry name" value="AAA_11"/>
    <property type="match status" value="1"/>
</dbReference>
<organism evidence="8 9">
    <name type="scientific">Actinomadura spongiicola</name>
    <dbReference type="NCBI Taxonomy" id="2303421"/>
    <lineage>
        <taxon>Bacteria</taxon>
        <taxon>Bacillati</taxon>
        <taxon>Actinomycetota</taxon>
        <taxon>Actinomycetes</taxon>
        <taxon>Streptosporangiales</taxon>
        <taxon>Thermomonosporaceae</taxon>
        <taxon>Actinomadura</taxon>
    </lineage>
</organism>
<keyword evidence="2" id="KW-0547">Nucleotide-binding</keyword>
<dbReference type="EMBL" id="QVNQ01000001">
    <property type="protein sequence ID" value="RFS86786.1"/>
    <property type="molecule type" value="Genomic_DNA"/>
</dbReference>
<evidence type="ECO:0000256" key="6">
    <source>
        <dbReference type="SAM" id="MobiDB-lite"/>
    </source>
</evidence>